<feature type="transmembrane region" description="Helical" evidence="7">
    <location>
        <begin position="231"/>
        <end position="253"/>
    </location>
</feature>
<feature type="transmembrane region" description="Helical" evidence="7">
    <location>
        <begin position="107"/>
        <end position="130"/>
    </location>
</feature>
<organism evidence="9 10">
    <name type="scientific">Acetivibrio saccincola</name>
    <dbReference type="NCBI Taxonomy" id="1677857"/>
    <lineage>
        <taxon>Bacteria</taxon>
        <taxon>Bacillati</taxon>
        <taxon>Bacillota</taxon>
        <taxon>Clostridia</taxon>
        <taxon>Eubacteriales</taxon>
        <taxon>Oscillospiraceae</taxon>
        <taxon>Acetivibrio</taxon>
    </lineage>
</organism>
<evidence type="ECO:0000256" key="4">
    <source>
        <dbReference type="ARBA" id="ARBA00022692"/>
    </source>
</evidence>
<evidence type="ECO:0000259" key="8">
    <source>
        <dbReference type="PROSITE" id="PS50928"/>
    </source>
</evidence>
<keyword evidence="2 7" id="KW-0813">Transport</keyword>
<feature type="transmembrane region" description="Helical" evidence="7">
    <location>
        <begin position="178"/>
        <end position="202"/>
    </location>
</feature>
<evidence type="ECO:0000313" key="10">
    <source>
        <dbReference type="Proteomes" id="UP000239720"/>
    </source>
</evidence>
<comment type="subcellular location">
    <subcellularLocation>
        <location evidence="1 7">Cell membrane</location>
        <topology evidence="1 7">Multi-pass membrane protein</topology>
    </subcellularLocation>
</comment>
<dbReference type="SUPFAM" id="SSF161098">
    <property type="entry name" value="MetI-like"/>
    <property type="match status" value="1"/>
</dbReference>
<dbReference type="GO" id="GO:0055085">
    <property type="term" value="P:transmembrane transport"/>
    <property type="evidence" value="ECO:0007669"/>
    <property type="project" value="InterPro"/>
</dbReference>
<dbReference type="InterPro" id="IPR000515">
    <property type="entry name" value="MetI-like"/>
</dbReference>
<dbReference type="GO" id="GO:0005886">
    <property type="term" value="C:plasma membrane"/>
    <property type="evidence" value="ECO:0007669"/>
    <property type="project" value="UniProtKB-SubCell"/>
</dbReference>
<dbReference type="OrthoDB" id="9796361at2"/>
<dbReference type="PANTHER" id="PTHR30151:SF0">
    <property type="entry name" value="ABC TRANSPORTER PERMEASE PROTEIN MJ0413-RELATED"/>
    <property type="match status" value="1"/>
</dbReference>
<name>A0A2S8R9W6_9FIRM</name>
<evidence type="ECO:0000256" key="7">
    <source>
        <dbReference type="RuleBase" id="RU363032"/>
    </source>
</evidence>
<dbReference type="InterPro" id="IPR035906">
    <property type="entry name" value="MetI-like_sf"/>
</dbReference>
<evidence type="ECO:0000256" key="1">
    <source>
        <dbReference type="ARBA" id="ARBA00004651"/>
    </source>
</evidence>
<evidence type="ECO:0000256" key="6">
    <source>
        <dbReference type="ARBA" id="ARBA00023136"/>
    </source>
</evidence>
<dbReference type="Gene3D" id="1.10.3720.10">
    <property type="entry name" value="MetI-like"/>
    <property type="match status" value="1"/>
</dbReference>
<feature type="transmembrane region" description="Helical" evidence="7">
    <location>
        <begin position="80"/>
        <end position="100"/>
    </location>
</feature>
<evidence type="ECO:0000256" key="3">
    <source>
        <dbReference type="ARBA" id="ARBA00022475"/>
    </source>
</evidence>
<comment type="similarity">
    <text evidence="7">Belongs to the binding-protein-dependent transport system permease family.</text>
</comment>
<keyword evidence="4 7" id="KW-0812">Transmembrane</keyword>
<dbReference type="Pfam" id="PF00528">
    <property type="entry name" value="BPD_transp_1"/>
    <property type="match status" value="1"/>
</dbReference>
<evidence type="ECO:0000256" key="2">
    <source>
        <dbReference type="ARBA" id="ARBA00022448"/>
    </source>
</evidence>
<evidence type="ECO:0000256" key="5">
    <source>
        <dbReference type="ARBA" id="ARBA00022989"/>
    </source>
</evidence>
<sequence length="269" mass="29981">MRWEKLQRANLTVIGTLKKVLFYLVLVILWELAYRGGTVYFSFWNVNYFPSPLEVIKRLVVLFTSTKLWSYIADSLNTVFIGYAISIVLGILTGFIITHFKFLNENLIGLLLGLQTLPNVCWLPFAILWFGENQKAVIFVIAIGSIFAISLGTISGINNINPVYIKSAKSLGAKGVKAYINVIIPASLPGIISGLKQGWLFAWRALMSGEMLLATRGLGKVLLEGRENQDIVQIVAVMFVIIAIGILVEALVFKRIEAGIRERWGLNKC</sequence>
<feature type="domain" description="ABC transmembrane type-1" evidence="8">
    <location>
        <begin position="72"/>
        <end position="252"/>
    </location>
</feature>
<dbReference type="PROSITE" id="PS50928">
    <property type="entry name" value="ABC_TM1"/>
    <property type="match status" value="1"/>
</dbReference>
<gene>
    <name evidence="9" type="ORF">B9R14_07335</name>
</gene>
<keyword evidence="6 7" id="KW-0472">Membrane</keyword>
<protein>
    <submittedName>
        <fullName evidence="9">Sulfate ABC transporter permease</fullName>
    </submittedName>
</protein>
<feature type="transmembrane region" description="Helical" evidence="7">
    <location>
        <begin position="20"/>
        <end position="43"/>
    </location>
</feature>
<dbReference type="CDD" id="cd06261">
    <property type="entry name" value="TM_PBP2"/>
    <property type="match status" value="1"/>
</dbReference>
<proteinExistence type="inferred from homology"/>
<reference evidence="9 10" key="1">
    <citation type="journal article" date="2018" name="Syst. Appl. Microbiol.">
        <title>Characterization and high-quality draft genome sequence of Herbivorax saccincola A7, an anaerobic, alkaliphilic, thermophilic, cellulolytic, and xylanolytic bacterium.</title>
        <authorList>
            <person name="Aikawa S."/>
            <person name="Baramee S."/>
            <person name="Sermsathanaswadi J."/>
            <person name="Thianheng P."/>
            <person name="Tachaapaikoon C."/>
            <person name="Shikata A."/>
            <person name="Waeonukul R."/>
            <person name="Pason P."/>
            <person name="Ratanakhanokchai K."/>
            <person name="Kosugi A."/>
        </authorList>
    </citation>
    <scope>NUCLEOTIDE SEQUENCE [LARGE SCALE GENOMIC DNA]</scope>
    <source>
        <strain evidence="9 10">A7</strain>
    </source>
</reference>
<dbReference type="AlphaFoldDB" id="A0A2S8R9W6"/>
<dbReference type="PANTHER" id="PTHR30151">
    <property type="entry name" value="ALKANE SULFONATE ABC TRANSPORTER-RELATED, MEMBRANE SUBUNIT"/>
    <property type="match status" value="1"/>
</dbReference>
<dbReference type="Proteomes" id="UP000239720">
    <property type="component" value="Unassembled WGS sequence"/>
</dbReference>
<dbReference type="EMBL" id="NEMB01000003">
    <property type="protein sequence ID" value="PQQ66579.1"/>
    <property type="molecule type" value="Genomic_DNA"/>
</dbReference>
<keyword evidence="5 7" id="KW-1133">Transmembrane helix</keyword>
<comment type="caution">
    <text evidence="9">The sequence shown here is derived from an EMBL/GenBank/DDBJ whole genome shotgun (WGS) entry which is preliminary data.</text>
</comment>
<accession>A0A2S8R9W6</accession>
<keyword evidence="3" id="KW-1003">Cell membrane</keyword>
<feature type="transmembrane region" description="Helical" evidence="7">
    <location>
        <begin position="136"/>
        <end position="157"/>
    </location>
</feature>
<evidence type="ECO:0000313" key="9">
    <source>
        <dbReference type="EMBL" id="PQQ66579.1"/>
    </source>
</evidence>